<dbReference type="AlphaFoldDB" id="A0A4R3HTN8"/>
<gene>
    <name evidence="3" type="ORF">EDC30_11236</name>
</gene>
<evidence type="ECO:0000313" key="3">
    <source>
        <dbReference type="EMBL" id="TCS34706.1"/>
    </source>
</evidence>
<keyword evidence="2" id="KW-0732">Signal</keyword>
<name>A0A4R3HTN8_PAULE</name>
<evidence type="ECO:0000256" key="2">
    <source>
        <dbReference type="SAM" id="SignalP"/>
    </source>
</evidence>
<keyword evidence="4" id="KW-1185">Reference proteome</keyword>
<reference evidence="3 4" key="1">
    <citation type="submission" date="2019-03" db="EMBL/GenBank/DDBJ databases">
        <title>Genomic Encyclopedia of Type Strains, Phase IV (KMG-IV): sequencing the most valuable type-strain genomes for metagenomic binning, comparative biology and taxonomic classification.</title>
        <authorList>
            <person name="Goeker M."/>
        </authorList>
    </citation>
    <scope>NUCLEOTIDE SEQUENCE [LARGE SCALE GENOMIC DNA]</scope>
    <source>
        <strain evidence="3 4">DSM 7445</strain>
    </source>
</reference>
<dbReference type="RefSeq" id="WP_132259807.1">
    <property type="nucleotide sequence ID" value="NZ_SLZQ01000012.1"/>
</dbReference>
<feature type="compositionally biased region" description="Low complexity" evidence="1">
    <location>
        <begin position="73"/>
        <end position="82"/>
    </location>
</feature>
<feature type="chain" id="PRO_5020439945" evidence="2">
    <location>
        <begin position="21"/>
        <end position="254"/>
    </location>
</feature>
<feature type="compositionally biased region" description="Low complexity" evidence="1">
    <location>
        <begin position="221"/>
        <end position="233"/>
    </location>
</feature>
<feature type="compositionally biased region" description="Basic and acidic residues" evidence="1">
    <location>
        <begin position="244"/>
        <end position="254"/>
    </location>
</feature>
<feature type="signal peptide" evidence="2">
    <location>
        <begin position="1"/>
        <end position="20"/>
    </location>
</feature>
<evidence type="ECO:0000313" key="4">
    <source>
        <dbReference type="Proteomes" id="UP000295382"/>
    </source>
</evidence>
<dbReference type="OrthoDB" id="5568005at2"/>
<accession>A0A4R3HTN8</accession>
<evidence type="ECO:0000256" key="1">
    <source>
        <dbReference type="SAM" id="MobiDB-lite"/>
    </source>
</evidence>
<feature type="region of interest" description="Disordered" evidence="1">
    <location>
        <begin position="218"/>
        <end position="254"/>
    </location>
</feature>
<feature type="region of interest" description="Disordered" evidence="1">
    <location>
        <begin position="25"/>
        <end position="109"/>
    </location>
</feature>
<dbReference type="Proteomes" id="UP000295382">
    <property type="component" value="Unassembled WGS sequence"/>
</dbReference>
<feature type="compositionally biased region" description="Low complexity" evidence="1">
    <location>
        <begin position="97"/>
        <end position="109"/>
    </location>
</feature>
<comment type="caution">
    <text evidence="3">The sequence shown here is derived from an EMBL/GenBank/DDBJ whole genome shotgun (WGS) entry which is preliminary data.</text>
</comment>
<protein>
    <submittedName>
        <fullName evidence="3">Uncharacterized protein</fullName>
    </submittedName>
</protein>
<sequence>MKSCSTLLVALGLVSSTVLAQSVQSVPQQPSSGGMSESGTATPPAGAGQYPPPTMGSGSQVPSGSENGGGDSSGASGMQTSTSGGGGQLITPDIAQSRPASSSSSVAVTPRTENGVTYMCGGVGEDETAYMKQAAAKDYDLMMTFAEKTGSYVANVDVSIVDARGRTVLETKCDGPILLVDLPSGGNYRIHAESGGRTIDRSAAVKAGKGHARPVTFVWPSHSSATSSTGSDAGSRESYGTDSYRSERYGRDKE</sequence>
<proteinExistence type="predicted"/>
<dbReference type="EMBL" id="SLZQ01000012">
    <property type="protein sequence ID" value="TCS34706.1"/>
    <property type="molecule type" value="Genomic_DNA"/>
</dbReference>
<organism evidence="3 4">
    <name type="scientific">Paucimonas lemoignei</name>
    <name type="common">Pseudomonas lemoignei</name>
    <dbReference type="NCBI Taxonomy" id="29443"/>
    <lineage>
        <taxon>Bacteria</taxon>
        <taxon>Pseudomonadati</taxon>
        <taxon>Pseudomonadota</taxon>
        <taxon>Betaproteobacteria</taxon>
        <taxon>Burkholderiales</taxon>
        <taxon>Burkholderiaceae</taxon>
        <taxon>Paucimonas</taxon>
    </lineage>
</organism>